<gene>
    <name evidence="2" type="ORF">CRI94_05565</name>
</gene>
<evidence type="ECO:0000256" key="1">
    <source>
        <dbReference type="SAM" id="MobiDB-lite"/>
    </source>
</evidence>
<evidence type="ECO:0000313" key="3">
    <source>
        <dbReference type="Proteomes" id="UP000220102"/>
    </source>
</evidence>
<reference evidence="2 3" key="1">
    <citation type="submission" date="2017-10" db="EMBL/GenBank/DDBJ databases">
        <title>Draft genome of Longibacter Salinarum.</title>
        <authorList>
            <person name="Goh K.M."/>
            <person name="Shamsir M.S."/>
            <person name="Lim S.W."/>
        </authorList>
    </citation>
    <scope>NUCLEOTIDE SEQUENCE [LARGE SCALE GENOMIC DNA]</scope>
    <source>
        <strain evidence="2 3">KCTC 52045</strain>
    </source>
</reference>
<organism evidence="2 3">
    <name type="scientific">Longibacter salinarum</name>
    <dbReference type="NCBI Taxonomy" id="1850348"/>
    <lineage>
        <taxon>Bacteria</taxon>
        <taxon>Pseudomonadati</taxon>
        <taxon>Rhodothermota</taxon>
        <taxon>Rhodothermia</taxon>
        <taxon>Rhodothermales</taxon>
        <taxon>Salisaetaceae</taxon>
        <taxon>Longibacter</taxon>
    </lineage>
</organism>
<name>A0A2A8D111_9BACT</name>
<evidence type="ECO:0000313" key="2">
    <source>
        <dbReference type="EMBL" id="PEN14493.1"/>
    </source>
</evidence>
<comment type="caution">
    <text evidence="2">The sequence shown here is derived from an EMBL/GenBank/DDBJ whole genome shotgun (WGS) entry which is preliminary data.</text>
</comment>
<feature type="region of interest" description="Disordered" evidence="1">
    <location>
        <begin position="1"/>
        <end position="37"/>
    </location>
</feature>
<keyword evidence="3" id="KW-1185">Reference proteome</keyword>
<dbReference type="AlphaFoldDB" id="A0A2A8D111"/>
<dbReference type="EMBL" id="PDEQ01000002">
    <property type="protein sequence ID" value="PEN14493.1"/>
    <property type="molecule type" value="Genomic_DNA"/>
</dbReference>
<sequence>MMAADMHACDQNETTSRDRGRMERSMLRRVRGKSRAGLADQQKRMAICAEPVWRTAFGDLDVRTFRWSVLATRLRRGLVHLTHRVYGAIVKE</sequence>
<proteinExistence type="predicted"/>
<protein>
    <submittedName>
        <fullName evidence="2">Uncharacterized protein</fullName>
    </submittedName>
</protein>
<dbReference type="Proteomes" id="UP000220102">
    <property type="component" value="Unassembled WGS sequence"/>
</dbReference>
<accession>A0A2A8D111</accession>
<feature type="compositionally biased region" description="Basic and acidic residues" evidence="1">
    <location>
        <begin position="7"/>
        <end position="26"/>
    </location>
</feature>